<dbReference type="InterPro" id="IPR000086">
    <property type="entry name" value="NUDIX_hydrolase_dom"/>
</dbReference>
<dbReference type="Proteomes" id="UP000308092">
    <property type="component" value="Unassembled WGS sequence"/>
</dbReference>
<dbReference type="InterPro" id="IPR050241">
    <property type="entry name" value="NAD-cap_RNA_hydrolase_NudC"/>
</dbReference>
<keyword evidence="3" id="KW-0378">Hydrolase</keyword>
<dbReference type="GO" id="GO:0006742">
    <property type="term" value="P:NADP+ catabolic process"/>
    <property type="evidence" value="ECO:0007669"/>
    <property type="project" value="TreeGrafter"/>
</dbReference>
<keyword evidence="4" id="KW-0460">Magnesium</keyword>
<dbReference type="GO" id="GO:0005777">
    <property type="term" value="C:peroxisome"/>
    <property type="evidence" value="ECO:0007669"/>
    <property type="project" value="TreeGrafter"/>
</dbReference>
<keyword evidence="7" id="KW-1185">Reference proteome</keyword>
<dbReference type="InterPro" id="IPR020084">
    <property type="entry name" value="NUDIX_hydrolase_CS"/>
</dbReference>
<evidence type="ECO:0000256" key="3">
    <source>
        <dbReference type="ARBA" id="ARBA00022801"/>
    </source>
</evidence>
<dbReference type="CDD" id="cd02883">
    <property type="entry name" value="NUDIX_Hydrolase"/>
    <property type="match status" value="1"/>
</dbReference>
<dbReference type="PROSITE" id="PS51462">
    <property type="entry name" value="NUDIX"/>
    <property type="match status" value="1"/>
</dbReference>
<evidence type="ECO:0000256" key="4">
    <source>
        <dbReference type="ARBA" id="ARBA00022842"/>
    </source>
</evidence>
<dbReference type="SUPFAM" id="SSF55811">
    <property type="entry name" value="Nudix"/>
    <property type="match status" value="1"/>
</dbReference>
<dbReference type="PROSITE" id="PS00893">
    <property type="entry name" value="NUDIX_BOX"/>
    <property type="match status" value="1"/>
</dbReference>
<gene>
    <name evidence="6" type="ORF">EYZ11_008574</name>
</gene>
<dbReference type="VEuPathDB" id="FungiDB:EYZ11_008574"/>
<evidence type="ECO:0000259" key="5">
    <source>
        <dbReference type="PROSITE" id="PS51462"/>
    </source>
</evidence>
<keyword evidence="2" id="KW-0479">Metal-binding</keyword>
<accession>A0A4S3JCB3</accession>
<reference evidence="6 7" key="1">
    <citation type="submission" date="2019-03" db="EMBL/GenBank/DDBJ databases">
        <title>The genome sequence of a newly discovered highly antifungal drug resistant Aspergillus species, Aspergillus tanneri NIH 1004.</title>
        <authorList>
            <person name="Mounaud S."/>
            <person name="Singh I."/>
            <person name="Joardar V."/>
            <person name="Pakala S."/>
            <person name="Pakala S."/>
            <person name="Venepally P."/>
            <person name="Hoover J."/>
            <person name="Nierman W."/>
            <person name="Chung J."/>
            <person name="Losada L."/>
        </authorList>
    </citation>
    <scope>NUCLEOTIDE SEQUENCE [LARGE SCALE GENOMIC DNA]</scope>
    <source>
        <strain evidence="6 7">NIH1004</strain>
    </source>
</reference>
<evidence type="ECO:0000256" key="2">
    <source>
        <dbReference type="ARBA" id="ARBA00022723"/>
    </source>
</evidence>
<organism evidence="6 7">
    <name type="scientific">Aspergillus tanneri</name>
    <dbReference type="NCBI Taxonomy" id="1220188"/>
    <lineage>
        <taxon>Eukaryota</taxon>
        <taxon>Fungi</taxon>
        <taxon>Dikarya</taxon>
        <taxon>Ascomycota</taxon>
        <taxon>Pezizomycotina</taxon>
        <taxon>Eurotiomycetes</taxon>
        <taxon>Eurotiomycetidae</taxon>
        <taxon>Eurotiales</taxon>
        <taxon>Aspergillaceae</taxon>
        <taxon>Aspergillus</taxon>
        <taxon>Aspergillus subgen. Circumdati</taxon>
    </lineage>
</organism>
<evidence type="ECO:0000313" key="6">
    <source>
        <dbReference type="EMBL" id="THC91958.1"/>
    </source>
</evidence>
<protein>
    <recommendedName>
        <fullName evidence="5">Nudix hydrolase domain-containing protein</fullName>
    </recommendedName>
</protein>
<dbReference type="GO" id="GO:0005829">
    <property type="term" value="C:cytosol"/>
    <property type="evidence" value="ECO:0007669"/>
    <property type="project" value="TreeGrafter"/>
</dbReference>
<dbReference type="GO" id="GO:0019677">
    <property type="term" value="P:NAD+ catabolic process"/>
    <property type="evidence" value="ECO:0007669"/>
    <property type="project" value="TreeGrafter"/>
</dbReference>
<dbReference type="PANTHER" id="PTHR42904">
    <property type="entry name" value="NUDIX HYDROLASE, NUDC SUBFAMILY"/>
    <property type="match status" value="1"/>
</dbReference>
<proteinExistence type="predicted"/>
<comment type="cofactor">
    <cofactor evidence="1">
        <name>Mg(2+)</name>
        <dbReference type="ChEBI" id="CHEBI:18420"/>
    </cofactor>
</comment>
<evidence type="ECO:0000256" key="1">
    <source>
        <dbReference type="ARBA" id="ARBA00001946"/>
    </source>
</evidence>
<dbReference type="Gene3D" id="3.90.79.10">
    <property type="entry name" value="Nucleoside Triphosphate Pyrophosphohydrolase"/>
    <property type="match status" value="1"/>
</dbReference>
<name>A0A4S3JCB3_9EURO</name>
<dbReference type="PANTHER" id="PTHR42904:SF1">
    <property type="entry name" value="NUCLEOSIDE DIPHOSPHATE-LINKED MOIETY X MOTIF 17"/>
    <property type="match status" value="1"/>
</dbReference>
<dbReference type="InterPro" id="IPR015797">
    <property type="entry name" value="NUDIX_hydrolase-like_dom_sf"/>
</dbReference>
<dbReference type="GO" id="GO:0046872">
    <property type="term" value="F:metal ion binding"/>
    <property type="evidence" value="ECO:0007669"/>
    <property type="project" value="UniProtKB-KW"/>
</dbReference>
<dbReference type="EMBL" id="SOSA01000369">
    <property type="protein sequence ID" value="THC91958.1"/>
    <property type="molecule type" value="Genomic_DNA"/>
</dbReference>
<dbReference type="Pfam" id="PF00293">
    <property type="entry name" value="NUDIX"/>
    <property type="match status" value="1"/>
</dbReference>
<comment type="caution">
    <text evidence="6">The sequence shown here is derived from an EMBL/GenBank/DDBJ whole genome shotgun (WGS) entry which is preliminary data.</text>
</comment>
<dbReference type="AlphaFoldDB" id="A0A4S3JCB3"/>
<sequence>MATGSRHPSPPSSYVTNPALKSYDISVADYLSQNPCYRHDDEFPDIWEVPGGTASQDETIIDCVVRELWEETGLRASAVERLTGEYECEINLTKWKIFIFLVVVDNDQMGDSDKIVLDPQEHQAFLWATRQEIEDNRCGEAQLGWFSLEQKGAILTALRGMGA</sequence>
<feature type="domain" description="Nudix hydrolase" evidence="5">
    <location>
        <begin position="1"/>
        <end position="154"/>
    </location>
</feature>
<dbReference type="GO" id="GO:0035529">
    <property type="term" value="F:NADH pyrophosphatase activity"/>
    <property type="evidence" value="ECO:0007669"/>
    <property type="project" value="TreeGrafter"/>
</dbReference>
<evidence type="ECO:0000313" key="7">
    <source>
        <dbReference type="Proteomes" id="UP000308092"/>
    </source>
</evidence>